<gene>
    <name evidence="1" type="primary">CAT1_3</name>
    <name evidence="1" type="ORF">M8818_007645</name>
</gene>
<accession>A0ACC3S2Q8</accession>
<sequence>MVPGWAPSADPMLQARMFSYPDAARYRVGTNYQMLPTNRAKSHVYSPYERDGSMNFGTNYGDDPNYVGSMLKPVEFKTSKSGKRVQTTVSEHEKWVGEVSSYTSGFGPEDFEQATALWEVIGRDHGHQDRFVGNVAAMVSGVHSDKLREQVYDSLEAYRRERVTELGMI</sequence>
<proteinExistence type="predicted"/>
<dbReference type="EMBL" id="JAMKPW020000044">
    <property type="protein sequence ID" value="KAK8192477.1"/>
    <property type="molecule type" value="Genomic_DNA"/>
</dbReference>
<comment type="caution">
    <text evidence="1">The sequence shown here is derived from an EMBL/GenBank/DDBJ whole genome shotgun (WGS) entry which is preliminary data.</text>
</comment>
<keyword evidence="1" id="KW-0575">Peroxidase</keyword>
<evidence type="ECO:0000313" key="2">
    <source>
        <dbReference type="Proteomes" id="UP001320706"/>
    </source>
</evidence>
<keyword evidence="1" id="KW-0560">Oxidoreductase</keyword>
<dbReference type="EC" id="1.11.1.6" evidence="1"/>
<protein>
    <submittedName>
        <fullName evidence="1">Catalase A</fullName>
        <ecNumber evidence="1">1.11.1.6</ecNumber>
    </submittedName>
</protein>
<keyword evidence="2" id="KW-1185">Reference proteome</keyword>
<dbReference type="Proteomes" id="UP001320706">
    <property type="component" value="Unassembled WGS sequence"/>
</dbReference>
<reference evidence="1" key="1">
    <citation type="submission" date="2024-02" db="EMBL/GenBank/DDBJ databases">
        <title>Metagenome Assembled Genome of Zalaria obscura JY119.</title>
        <authorList>
            <person name="Vighnesh L."/>
            <person name="Jagadeeshwari U."/>
            <person name="Venkata Ramana C."/>
            <person name="Sasikala C."/>
        </authorList>
    </citation>
    <scope>NUCLEOTIDE SEQUENCE</scope>
    <source>
        <strain evidence="1">JY119</strain>
    </source>
</reference>
<name>A0ACC3S2Q8_9PEZI</name>
<organism evidence="1 2">
    <name type="scientific">Zalaria obscura</name>
    <dbReference type="NCBI Taxonomy" id="2024903"/>
    <lineage>
        <taxon>Eukaryota</taxon>
        <taxon>Fungi</taxon>
        <taxon>Dikarya</taxon>
        <taxon>Ascomycota</taxon>
        <taxon>Pezizomycotina</taxon>
        <taxon>Dothideomycetes</taxon>
        <taxon>Dothideomycetidae</taxon>
        <taxon>Dothideales</taxon>
        <taxon>Zalariaceae</taxon>
        <taxon>Zalaria</taxon>
    </lineage>
</organism>
<evidence type="ECO:0000313" key="1">
    <source>
        <dbReference type="EMBL" id="KAK8192477.1"/>
    </source>
</evidence>